<dbReference type="AlphaFoldDB" id="A0A2X0KIN6"/>
<reference evidence="1 2" key="1">
    <citation type="submission" date="2018-06" db="EMBL/GenBank/DDBJ databases">
        <title>Streptacidiphilus pinicola sp. nov., isolated from pine grove soil.</title>
        <authorList>
            <person name="Roh S.G."/>
            <person name="Park S."/>
            <person name="Kim M.-K."/>
            <person name="Yun B.-R."/>
            <person name="Park J."/>
            <person name="Kim M.J."/>
            <person name="Kim Y.S."/>
            <person name="Kim S.B."/>
        </authorList>
    </citation>
    <scope>NUCLEOTIDE SEQUENCE [LARGE SCALE GENOMIC DNA]</scope>
    <source>
        <strain evidence="1 2">MMS16-CNU450</strain>
    </source>
</reference>
<dbReference type="EMBL" id="QKYN01000018">
    <property type="protein sequence ID" value="RAG86879.1"/>
    <property type="molecule type" value="Genomic_DNA"/>
</dbReference>
<dbReference type="OrthoDB" id="4350586at2"/>
<name>A0A2X0KIN6_9ACTN</name>
<sequence length="201" mass="22007">MTAWGIGLGDARHERLAEALRRYGLWDHLTPEQRRAAASDVARGQYPFDFELLYQQVEFFADGETLAEGGVERFLREIAPVVERHGVRLSVESVPTDESEYAVLINGVRLTVRQDAEAAEPDPWTQATVRPLAVLNDLLAAAGASPVRAHVLYPGGNDTLLLLLDPRAVAAMRASGLFPEHELPALAVTLPSVNRPARPAR</sequence>
<dbReference type="Proteomes" id="UP000248889">
    <property type="component" value="Unassembled WGS sequence"/>
</dbReference>
<comment type="caution">
    <text evidence="1">The sequence shown here is derived from an EMBL/GenBank/DDBJ whole genome shotgun (WGS) entry which is preliminary data.</text>
</comment>
<organism evidence="1 2">
    <name type="scientific">Streptacidiphilus pinicola</name>
    <dbReference type="NCBI Taxonomy" id="2219663"/>
    <lineage>
        <taxon>Bacteria</taxon>
        <taxon>Bacillati</taxon>
        <taxon>Actinomycetota</taxon>
        <taxon>Actinomycetes</taxon>
        <taxon>Kitasatosporales</taxon>
        <taxon>Streptomycetaceae</taxon>
        <taxon>Streptacidiphilus</taxon>
    </lineage>
</organism>
<accession>A0A2X0KIN6</accession>
<protein>
    <submittedName>
        <fullName evidence="1">Uncharacterized protein</fullName>
    </submittedName>
</protein>
<gene>
    <name evidence="1" type="ORF">DN069_04285</name>
</gene>
<keyword evidence="2" id="KW-1185">Reference proteome</keyword>
<evidence type="ECO:0000313" key="1">
    <source>
        <dbReference type="EMBL" id="RAG86879.1"/>
    </source>
</evidence>
<dbReference type="RefSeq" id="WP_111499460.1">
    <property type="nucleotide sequence ID" value="NZ_QKYN01000018.1"/>
</dbReference>
<evidence type="ECO:0000313" key="2">
    <source>
        <dbReference type="Proteomes" id="UP000248889"/>
    </source>
</evidence>
<proteinExistence type="predicted"/>